<keyword evidence="1" id="KW-0732">Signal</keyword>
<evidence type="ECO:0000313" key="3">
    <source>
        <dbReference type="Proteomes" id="UP000802098"/>
    </source>
</evidence>
<dbReference type="RefSeq" id="WP_009855259.1">
    <property type="nucleotide sequence ID" value="NZ_JAAOCD010000002.1"/>
</dbReference>
<name>A0ABX0HS62_9BURK</name>
<dbReference type="EMBL" id="JAAOCD010000002">
    <property type="protein sequence ID" value="NHK97889.1"/>
    <property type="molecule type" value="Genomic_DNA"/>
</dbReference>
<keyword evidence="3" id="KW-1185">Reference proteome</keyword>
<protein>
    <submittedName>
        <fullName evidence="2">DUF4878 domain-containing protein</fullName>
    </submittedName>
</protein>
<dbReference type="Proteomes" id="UP000802098">
    <property type="component" value="Unassembled WGS sequence"/>
</dbReference>
<gene>
    <name evidence="2" type="ORF">G7087_05825</name>
</gene>
<dbReference type="PROSITE" id="PS51257">
    <property type="entry name" value="PROKAR_LIPOPROTEIN"/>
    <property type="match status" value="1"/>
</dbReference>
<feature type="signal peptide" evidence="1">
    <location>
        <begin position="1"/>
        <end position="22"/>
    </location>
</feature>
<comment type="caution">
    <text evidence="2">The sequence shown here is derived from an EMBL/GenBank/DDBJ whole genome shotgun (WGS) entry which is preliminary data.</text>
</comment>
<reference evidence="2 3" key="1">
    <citation type="submission" date="2020-03" db="EMBL/GenBank/DDBJ databases">
        <title>Rubrivivax benzoatilyticus JA2 (sequenced after 10 years sub-culturing).</title>
        <authorList>
            <person name="Gupta D."/>
            <person name="Chintalapati S."/>
            <person name="Chintalapati V.R."/>
        </authorList>
    </citation>
    <scope>NUCLEOTIDE SEQUENCE [LARGE SCALE GENOMIC DNA]</scope>
    <source>
        <strain evidence="2 3">JA2-Mal</strain>
    </source>
</reference>
<proteinExistence type="predicted"/>
<feature type="chain" id="PRO_5047111050" evidence="1">
    <location>
        <begin position="23"/>
        <end position="124"/>
    </location>
</feature>
<dbReference type="Gene3D" id="3.10.450.50">
    <property type="match status" value="1"/>
</dbReference>
<evidence type="ECO:0000256" key="1">
    <source>
        <dbReference type="SAM" id="SignalP"/>
    </source>
</evidence>
<evidence type="ECO:0000313" key="2">
    <source>
        <dbReference type="EMBL" id="NHK97889.1"/>
    </source>
</evidence>
<accession>A0ABX0HS62</accession>
<sequence length="124" mass="12884">MRAFKIAALAAPLLLVAGCAKSPESTVESFYTAVGKGQITEAQSYLSQQIVALLGPQKISAALAKESTRVGECGGIKSVEVKLSGEGEVRQGSATVSYKGQCPAKTEAVKLIQEDGKWKIGAAK</sequence>
<organism evidence="2 3">
    <name type="scientific">Rubrivivax benzoatilyticus</name>
    <dbReference type="NCBI Taxonomy" id="316997"/>
    <lineage>
        <taxon>Bacteria</taxon>
        <taxon>Pseudomonadati</taxon>
        <taxon>Pseudomonadota</taxon>
        <taxon>Betaproteobacteria</taxon>
        <taxon>Burkholderiales</taxon>
        <taxon>Sphaerotilaceae</taxon>
        <taxon>Rubrivivax</taxon>
    </lineage>
</organism>